<feature type="compositionally biased region" description="Basic residues" evidence="1">
    <location>
        <begin position="563"/>
        <end position="578"/>
    </location>
</feature>
<evidence type="ECO:0000256" key="1">
    <source>
        <dbReference type="SAM" id="MobiDB-lite"/>
    </source>
</evidence>
<organism evidence="2 3">
    <name type="scientific">Lachancea mirantina</name>
    <dbReference type="NCBI Taxonomy" id="1230905"/>
    <lineage>
        <taxon>Eukaryota</taxon>
        <taxon>Fungi</taxon>
        <taxon>Dikarya</taxon>
        <taxon>Ascomycota</taxon>
        <taxon>Saccharomycotina</taxon>
        <taxon>Saccharomycetes</taxon>
        <taxon>Saccharomycetales</taxon>
        <taxon>Saccharomycetaceae</taxon>
        <taxon>Lachancea</taxon>
    </lineage>
</organism>
<feature type="region of interest" description="Disordered" evidence="1">
    <location>
        <begin position="50"/>
        <end position="76"/>
    </location>
</feature>
<feature type="compositionally biased region" description="Polar residues" evidence="1">
    <location>
        <begin position="337"/>
        <end position="350"/>
    </location>
</feature>
<feature type="compositionally biased region" description="Basic and acidic residues" evidence="1">
    <location>
        <begin position="50"/>
        <end position="63"/>
    </location>
</feature>
<sequence length="578" mass="64256">MRNLSPAFQKMINQLNQAKGNRVVWLIIEMPTVRDSDLELYLARVQELDKQRQRLPRDKEPPKPKPKPNGLSPAYNASDYEKAQNILNGNYKSERFEVPQSDLEESSISFGSAYNYEQTYSPKKRDSARFEKPKSLGSAFELKNHSFSGNTRSKTYTVSEEDYLLLQRLKDKTGGANSLPSRGKPRLVFEDEEGPPLPMRHVHSKPENIPNVSVSPQNEESPPPLPIRKNVENSSYPLKVSTGKEGLIGRNFSLRNVSGKGSDVVVPNLKSRKPHLQPIDKKSPPATGKAAKDLELSKPLPPLRSSRCVRPDTAPERRAPNMFELPNRKKTADSLPPRTTNIRGTENLTPKQLPLGLSSSIETPMVPKKPVFLKTEANDKEVVTKHSKPKPPVPEKKTYLAPQSKDQPAKTEAYAKLASLKTIPPTPTKKAEVPEGLTKKLVKAPPVPTRKISMPEALKRVEEMKARESKAQRTGISGSKPWQQNDNAELAQVLQRLKPTQSNPISKVGTPGKRNDVSTLNFEDFVAKEKRSSAPALEHQQKNGTSSVESLASSSSSTLTHVTAKRSRGPKRKPPKNI</sequence>
<feature type="compositionally biased region" description="Low complexity" evidence="1">
    <location>
        <begin position="545"/>
        <end position="562"/>
    </location>
</feature>
<evidence type="ECO:0000313" key="2">
    <source>
        <dbReference type="EMBL" id="SCU91128.1"/>
    </source>
</evidence>
<feature type="compositionally biased region" description="Polar residues" evidence="1">
    <location>
        <begin position="472"/>
        <end position="487"/>
    </location>
</feature>
<protein>
    <submittedName>
        <fullName evidence="2">LAMI_0E04830g1_1</fullName>
    </submittedName>
</protein>
<dbReference type="Proteomes" id="UP000191024">
    <property type="component" value="Chromosome E"/>
</dbReference>
<feature type="region of interest" description="Disordered" evidence="1">
    <location>
        <begin position="173"/>
        <end position="242"/>
    </location>
</feature>
<keyword evidence="3" id="KW-1185">Reference proteome</keyword>
<evidence type="ECO:0000313" key="3">
    <source>
        <dbReference type="Proteomes" id="UP000191024"/>
    </source>
</evidence>
<feature type="region of interest" description="Disordered" evidence="1">
    <location>
        <begin position="463"/>
        <end position="578"/>
    </location>
</feature>
<dbReference type="OrthoDB" id="4069534at2759"/>
<feature type="compositionally biased region" description="Basic and acidic residues" evidence="1">
    <location>
        <begin position="309"/>
        <end position="319"/>
    </location>
</feature>
<feature type="compositionally biased region" description="Polar residues" evidence="1">
    <location>
        <begin position="210"/>
        <end position="220"/>
    </location>
</feature>
<accession>A0A1G4JL64</accession>
<feature type="region of interest" description="Disordered" evidence="1">
    <location>
        <begin position="258"/>
        <end position="362"/>
    </location>
</feature>
<proteinExistence type="predicted"/>
<dbReference type="EMBL" id="LT598465">
    <property type="protein sequence ID" value="SCU91128.1"/>
    <property type="molecule type" value="Genomic_DNA"/>
</dbReference>
<name>A0A1G4JL64_9SACH</name>
<feature type="region of interest" description="Disordered" evidence="1">
    <location>
        <begin position="380"/>
        <end position="410"/>
    </location>
</feature>
<dbReference type="AlphaFoldDB" id="A0A1G4JL64"/>
<reference evidence="2 3" key="1">
    <citation type="submission" date="2016-03" db="EMBL/GenBank/DDBJ databases">
        <authorList>
            <person name="Devillers H."/>
        </authorList>
    </citation>
    <scope>NUCLEOTIDE SEQUENCE [LARGE SCALE GENOMIC DNA]</scope>
    <source>
        <strain evidence="2">CBS 11717</strain>
    </source>
</reference>
<gene>
    <name evidence="2" type="ORF">LAMI_0E04830G</name>
</gene>